<feature type="transmembrane region" description="Helical" evidence="1">
    <location>
        <begin position="114"/>
        <end position="131"/>
    </location>
</feature>
<sequence length="256" mass="30372">MSTSTDLPIHEVILKIMYNADREKPMGLTTSDILWKIDNPEITERYVREVSDWLVRERKVKLYLDKYSLDRHEFLEQKAKSEEEEDEEEVLAVGNETFYIKPSNKKIKNIRSKIFFFTGAFVLCFITYLYINMLRDYEVTTKEIVISSVLKKQVALKNIFLSSDEDNENKKIEEISYLFSRQNKNNNNIQFEIARLYNVIDSLQQQQQSQLNIIQKKIDKNLNKSINYTNEILHNIILCNILFLIIIVFTFFKGKI</sequence>
<gene>
    <name evidence="2" type="ORF">F7645_11975</name>
</gene>
<comment type="caution">
    <text evidence="2">The sequence shown here is derived from an EMBL/GenBank/DDBJ whole genome shotgun (WGS) entry which is preliminary data.</text>
</comment>
<feature type="transmembrane region" description="Helical" evidence="1">
    <location>
        <begin position="232"/>
        <end position="252"/>
    </location>
</feature>
<dbReference type="Pfam" id="PF17540">
    <property type="entry name" value="DUF5457"/>
    <property type="match status" value="1"/>
</dbReference>
<protein>
    <recommendedName>
        <fullName evidence="4">Transmembrane protein</fullName>
    </recommendedName>
</protein>
<dbReference type="InterPro" id="IPR035207">
    <property type="entry name" value="DUF5457"/>
</dbReference>
<proteinExistence type="predicted"/>
<dbReference type="EMBL" id="WXXV01000024">
    <property type="protein sequence ID" value="MBE7696137.1"/>
    <property type="molecule type" value="Genomic_DNA"/>
</dbReference>
<dbReference type="Proteomes" id="UP000806077">
    <property type="component" value="Unassembled WGS sequence"/>
</dbReference>
<name>A0AAP1RHH5_9FLAO</name>
<dbReference type="RefSeq" id="WP_101915417.1">
    <property type="nucleotide sequence ID" value="NZ_JAJHTB010000012.1"/>
</dbReference>
<evidence type="ECO:0008006" key="4">
    <source>
        <dbReference type="Google" id="ProtNLM"/>
    </source>
</evidence>
<keyword evidence="3" id="KW-1185">Reference proteome</keyword>
<keyword evidence="1" id="KW-0812">Transmembrane</keyword>
<evidence type="ECO:0000313" key="3">
    <source>
        <dbReference type="Proteomes" id="UP000806077"/>
    </source>
</evidence>
<keyword evidence="1" id="KW-1133">Transmembrane helix</keyword>
<accession>A0AAP1RHH5</accession>
<evidence type="ECO:0000256" key="1">
    <source>
        <dbReference type="SAM" id="Phobius"/>
    </source>
</evidence>
<evidence type="ECO:0000313" key="2">
    <source>
        <dbReference type="EMBL" id="MBE7696137.1"/>
    </source>
</evidence>
<organism evidence="2 3">
    <name type="scientific">Tenacibaculum finnmarkense genomovar finnmarkense</name>
    <dbReference type="NCBI Taxonomy" id="1458503"/>
    <lineage>
        <taxon>Bacteria</taxon>
        <taxon>Pseudomonadati</taxon>
        <taxon>Bacteroidota</taxon>
        <taxon>Flavobacteriia</taxon>
        <taxon>Flavobacteriales</taxon>
        <taxon>Flavobacteriaceae</taxon>
        <taxon>Tenacibaculum</taxon>
        <taxon>Tenacibaculum finnmarkense</taxon>
    </lineage>
</organism>
<dbReference type="AlphaFoldDB" id="A0AAP1RHH5"/>
<keyword evidence="1" id="KW-0472">Membrane</keyword>
<dbReference type="GeneID" id="86819823"/>
<reference evidence="2 3" key="1">
    <citation type="journal article" date="2020" name="Int. J. Syst. Evol. Microbiol.">
        <title>Tenacibaculum piscium sp. nov., isolated from skin ulcers of sea-farmed fish, and description of Tenacibaculum finnmarkense sp. nov. with subdivision into genomovars finnmarkense and ulcerans.</title>
        <authorList>
            <person name="Olsen A.B."/>
            <person name="Spilsberg B."/>
            <person name="Nilsen H.K."/>
            <person name="Lagesen K."/>
            <person name="Gulla S."/>
            <person name="Avendano-Herrera R."/>
            <person name="Irgang R."/>
            <person name="Duchaud E."/>
            <person name="Colquhoun D.J."/>
        </authorList>
    </citation>
    <scope>NUCLEOTIDE SEQUENCE [LARGE SCALE GENOMIC DNA]</scope>
    <source>
        <strain evidence="2 3">TNO037</strain>
    </source>
</reference>